<feature type="transmembrane region" description="Helical" evidence="1">
    <location>
        <begin position="64"/>
        <end position="86"/>
    </location>
</feature>
<dbReference type="EMBL" id="JAACNH010000002">
    <property type="protein sequence ID" value="KAG8451168.1"/>
    <property type="molecule type" value="Genomic_DNA"/>
</dbReference>
<dbReference type="Proteomes" id="UP000812440">
    <property type="component" value="Chromosome 2"/>
</dbReference>
<feature type="transmembrane region" description="Helical" evidence="1">
    <location>
        <begin position="32"/>
        <end position="58"/>
    </location>
</feature>
<protein>
    <submittedName>
        <fullName evidence="2">Uncharacterized protein</fullName>
    </submittedName>
</protein>
<name>A0A8T2K408_9PIPI</name>
<keyword evidence="1" id="KW-1133">Transmembrane helix</keyword>
<comment type="caution">
    <text evidence="2">The sequence shown here is derived from an EMBL/GenBank/DDBJ whole genome shotgun (WGS) entry which is preliminary data.</text>
</comment>
<dbReference type="AlphaFoldDB" id="A0A8T2K408"/>
<accession>A0A8T2K408</accession>
<reference evidence="2" key="1">
    <citation type="thesis" date="2020" institute="ProQuest LLC" country="789 East Eisenhower Parkway, Ann Arbor, MI, USA">
        <title>Comparative Genomics and Chromosome Evolution.</title>
        <authorList>
            <person name="Mudd A.B."/>
        </authorList>
    </citation>
    <scope>NUCLEOTIDE SEQUENCE</scope>
    <source>
        <strain evidence="2">Female2</strain>
        <tissue evidence="2">Blood</tissue>
    </source>
</reference>
<organism evidence="2 3">
    <name type="scientific">Hymenochirus boettgeri</name>
    <name type="common">Congo dwarf clawed frog</name>
    <dbReference type="NCBI Taxonomy" id="247094"/>
    <lineage>
        <taxon>Eukaryota</taxon>
        <taxon>Metazoa</taxon>
        <taxon>Chordata</taxon>
        <taxon>Craniata</taxon>
        <taxon>Vertebrata</taxon>
        <taxon>Euteleostomi</taxon>
        <taxon>Amphibia</taxon>
        <taxon>Batrachia</taxon>
        <taxon>Anura</taxon>
        <taxon>Pipoidea</taxon>
        <taxon>Pipidae</taxon>
        <taxon>Pipinae</taxon>
        <taxon>Hymenochirus</taxon>
    </lineage>
</organism>
<keyword evidence="1" id="KW-0812">Transmembrane</keyword>
<keyword evidence="1" id="KW-0472">Membrane</keyword>
<evidence type="ECO:0000256" key="1">
    <source>
        <dbReference type="SAM" id="Phobius"/>
    </source>
</evidence>
<proteinExistence type="predicted"/>
<feature type="transmembrane region" description="Helical" evidence="1">
    <location>
        <begin position="6"/>
        <end position="25"/>
    </location>
</feature>
<keyword evidence="3" id="KW-1185">Reference proteome</keyword>
<gene>
    <name evidence="2" type="ORF">GDO86_003433</name>
</gene>
<sequence>MGYRGVAVQFYIPVCLIYLSACFILSSLCPSVCFLVSVCLPMQIIYCPVILSMCLPISSYLSSYHFMSFFLSLSFLFIYLSVCYPGTLGAQPPTKL</sequence>
<evidence type="ECO:0000313" key="2">
    <source>
        <dbReference type="EMBL" id="KAG8451168.1"/>
    </source>
</evidence>
<evidence type="ECO:0000313" key="3">
    <source>
        <dbReference type="Proteomes" id="UP000812440"/>
    </source>
</evidence>